<dbReference type="Pfam" id="PF04695">
    <property type="entry name" value="Pex14_N"/>
    <property type="match status" value="1"/>
</dbReference>
<evidence type="ECO:0000313" key="4">
    <source>
        <dbReference type="Proteomes" id="UP001556367"/>
    </source>
</evidence>
<dbReference type="Gene3D" id="1.10.10.10">
    <property type="entry name" value="Winged helix-like DNA-binding domain superfamily/Winged helix DNA-binding domain"/>
    <property type="match status" value="1"/>
</dbReference>
<organism evidence="3 4">
    <name type="scientific">Hohenbuehelia grisea</name>
    <dbReference type="NCBI Taxonomy" id="104357"/>
    <lineage>
        <taxon>Eukaryota</taxon>
        <taxon>Fungi</taxon>
        <taxon>Dikarya</taxon>
        <taxon>Basidiomycota</taxon>
        <taxon>Agaricomycotina</taxon>
        <taxon>Agaricomycetes</taxon>
        <taxon>Agaricomycetidae</taxon>
        <taxon>Agaricales</taxon>
        <taxon>Pleurotineae</taxon>
        <taxon>Pleurotaceae</taxon>
        <taxon>Hohenbuehelia</taxon>
    </lineage>
</organism>
<dbReference type="EMBL" id="JASNQZ010000012">
    <property type="protein sequence ID" value="KAL0949284.1"/>
    <property type="molecule type" value="Genomic_DNA"/>
</dbReference>
<dbReference type="Proteomes" id="UP001556367">
    <property type="component" value="Unassembled WGS sequence"/>
</dbReference>
<protein>
    <recommendedName>
        <fullName evidence="2">Peroxisome membrane anchor protein Pex14p N-terminal domain-containing protein</fullName>
    </recommendedName>
</protein>
<comment type="caution">
    <text evidence="3">The sequence shown here is derived from an EMBL/GenBank/DDBJ whole genome shotgun (WGS) entry which is preliminary data.</text>
</comment>
<feature type="domain" description="Peroxisome membrane anchor protein Pex14p N-terminal" evidence="2">
    <location>
        <begin position="63"/>
        <end position="107"/>
    </location>
</feature>
<evidence type="ECO:0000259" key="2">
    <source>
        <dbReference type="Pfam" id="PF04695"/>
    </source>
</evidence>
<feature type="compositionally biased region" description="Low complexity" evidence="1">
    <location>
        <begin position="19"/>
        <end position="35"/>
    </location>
</feature>
<dbReference type="InterPro" id="IPR006785">
    <property type="entry name" value="Pex14_N"/>
</dbReference>
<gene>
    <name evidence="3" type="ORF">HGRIS_009361</name>
</gene>
<evidence type="ECO:0000313" key="3">
    <source>
        <dbReference type="EMBL" id="KAL0949284.1"/>
    </source>
</evidence>
<dbReference type="InterPro" id="IPR036388">
    <property type="entry name" value="WH-like_DNA-bd_sf"/>
</dbReference>
<proteinExistence type="predicted"/>
<evidence type="ECO:0000256" key="1">
    <source>
        <dbReference type="SAM" id="MobiDB-lite"/>
    </source>
</evidence>
<accession>A0ABR3J116</accession>
<feature type="region of interest" description="Disordered" evidence="1">
    <location>
        <begin position="1"/>
        <end position="63"/>
    </location>
</feature>
<name>A0ABR3J116_9AGAR</name>
<reference evidence="4" key="1">
    <citation type="submission" date="2024-06" db="EMBL/GenBank/DDBJ databases">
        <title>Multi-omics analyses provide insights into the biosynthesis of the anticancer antibiotic pleurotin in Hohenbuehelia grisea.</title>
        <authorList>
            <person name="Weaver J.A."/>
            <person name="Alberti F."/>
        </authorList>
    </citation>
    <scope>NUCLEOTIDE SEQUENCE [LARGE SCALE GENOMIC DNA]</scope>
    <source>
        <strain evidence="4">T-177</strain>
    </source>
</reference>
<keyword evidence="4" id="KW-1185">Reference proteome</keyword>
<sequence>MADEGKDPQAPVESAHTEPASASEPTPSPSQTTPSDGPPPPTATNADFPSPPQHQPMQGGESRDELLSRAWTFLLSPQIRYQDVPAKRRFLAEKGLTDAEIDGLLRELPPPIPMVPPRTYPQPPPSHLPTLFIGILRIFSWIIGGSATVLLFYYRFLLPHITQSAIARQSLKSHHLSLFRKFTTDLAALKESQAESFAVLPRPEPYKEPSGFSECGSIDAVLKLEAAPEDIPPLTLLRCGISDFQRMKPDEKPTTEELFQIMEAKIPWLTTPEAVEVENALWDTLTTCPFFEQQVKDSAAQPNPIESPAPPPRQVQWTYNAPTPPERSPLVASLSSLSDAMPAKKAVVTKQELEQSPLQRTLQTLSDFTGYISTQVYMPYRPPGVGGMLGPAEDEMRREIRALKGLVLNRRSFMPTIPKAST</sequence>